<evidence type="ECO:0000256" key="5">
    <source>
        <dbReference type="ARBA" id="ARBA00022840"/>
    </source>
</evidence>
<dbReference type="PRINTS" id="PR00959">
    <property type="entry name" value="MEVGALKINASE"/>
</dbReference>
<dbReference type="InterPro" id="IPR000705">
    <property type="entry name" value="Galactokinase"/>
</dbReference>
<feature type="domain" description="GHMP kinase N-terminal" evidence="6">
    <location>
        <begin position="124"/>
        <end position="211"/>
    </location>
</feature>
<comment type="similarity">
    <text evidence="1">Belongs to the GHMP kinase family. GalK subfamily.</text>
</comment>
<dbReference type="InterPro" id="IPR006204">
    <property type="entry name" value="GHMP_kinase_N_dom"/>
</dbReference>
<evidence type="ECO:0000256" key="3">
    <source>
        <dbReference type="ARBA" id="ARBA00022741"/>
    </source>
</evidence>
<comment type="caution">
    <text evidence="8">The sequence shown here is derived from an EMBL/GenBank/DDBJ whole genome shotgun (WGS) entry which is preliminary data.</text>
</comment>
<dbReference type="PROSITE" id="PS00627">
    <property type="entry name" value="GHMP_KINASES_ATP"/>
    <property type="match status" value="1"/>
</dbReference>
<keyword evidence="3" id="KW-0547">Nucleotide-binding</keyword>
<dbReference type="SUPFAM" id="SSF55060">
    <property type="entry name" value="GHMP Kinase, C-terminal domain"/>
    <property type="match status" value="1"/>
</dbReference>
<dbReference type="EMBL" id="VSSQ01001532">
    <property type="protein sequence ID" value="MPM09123.1"/>
    <property type="molecule type" value="Genomic_DNA"/>
</dbReference>
<name>A0A644X493_9ZZZZ</name>
<feature type="domain" description="Galactokinase N-terminal" evidence="7">
    <location>
        <begin position="38"/>
        <end position="87"/>
    </location>
</feature>
<dbReference type="Gene3D" id="3.30.230.10">
    <property type="match status" value="1"/>
</dbReference>
<dbReference type="PANTHER" id="PTHR10457:SF7">
    <property type="entry name" value="GALACTOKINASE-RELATED"/>
    <property type="match status" value="1"/>
</dbReference>
<dbReference type="InterPro" id="IPR036554">
    <property type="entry name" value="GHMP_kinase_C_sf"/>
</dbReference>
<dbReference type="GO" id="GO:0006012">
    <property type="term" value="P:galactose metabolic process"/>
    <property type="evidence" value="ECO:0007669"/>
    <property type="project" value="InterPro"/>
</dbReference>
<evidence type="ECO:0000256" key="2">
    <source>
        <dbReference type="ARBA" id="ARBA00022679"/>
    </source>
</evidence>
<keyword evidence="2 8" id="KW-0808">Transferase</keyword>
<proteinExistence type="inferred from homology"/>
<evidence type="ECO:0000256" key="4">
    <source>
        <dbReference type="ARBA" id="ARBA00022777"/>
    </source>
</evidence>
<dbReference type="InterPro" id="IPR006203">
    <property type="entry name" value="GHMP_knse_ATP-bd_CS"/>
</dbReference>
<evidence type="ECO:0000259" key="6">
    <source>
        <dbReference type="Pfam" id="PF00288"/>
    </source>
</evidence>
<dbReference type="Gene3D" id="3.30.70.890">
    <property type="entry name" value="GHMP kinase, C-terminal domain"/>
    <property type="match status" value="1"/>
</dbReference>
<keyword evidence="5" id="KW-0067">ATP-binding</keyword>
<reference evidence="8" key="1">
    <citation type="submission" date="2019-08" db="EMBL/GenBank/DDBJ databases">
        <authorList>
            <person name="Kucharzyk K."/>
            <person name="Murdoch R.W."/>
            <person name="Higgins S."/>
            <person name="Loffler F."/>
        </authorList>
    </citation>
    <scope>NUCLEOTIDE SEQUENCE</scope>
</reference>
<dbReference type="AlphaFoldDB" id="A0A644X493"/>
<dbReference type="PRINTS" id="PR00473">
    <property type="entry name" value="GALCTOKINASE"/>
</dbReference>
<dbReference type="InterPro" id="IPR006206">
    <property type="entry name" value="Mevalonate/galactokinase"/>
</dbReference>
<dbReference type="PANTHER" id="PTHR10457">
    <property type="entry name" value="MEVALONATE KINASE/GALACTOKINASE"/>
    <property type="match status" value="1"/>
</dbReference>
<dbReference type="Pfam" id="PF00288">
    <property type="entry name" value="GHMP_kinases_N"/>
    <property type="match status" value="1"/>
</dbReference>
<dbReference type="EC" id="2.7.1.6" evidence="8"/>
<dbReference type="GO" id="GO:0005524">
    <property type="term" value="F:ATP binding"/>
    <property type="evidence" value="ECO:0007669"/>
    <property type="project" value="UniProtKB-KW"/>
</dbReference>
<evidence type="ECO:0000313" key="8">
    <source>
        <dbReference type="EMBL" id="MPM09123.1"/>
    </source>
</evidence>
<keyword evidence="4 8" id="KW-0418">Kinase</keyword>
<dbReference type="InterPro" id="IPR020568">
    <property type="entry name" value="Ribosomal_Su5_D2-typ_SF"/>
</dbReference>
<dbReference type="Pfam" id="PF10509">
    <property type="entry name" value="GalKase_gal_bdg"/>
    <property type="match status" value="1"/>
</dbReference>
<sequence>MATVREIKDASLHQLYPKLYGSHCDYEKMDRRFLSLIERHHQHFGEESPSLYSTAGRTELGGNHTDHNLGKVLAATINLDTIAAVTPRPDSKVILDSEGYPRVEVDLHDLAIREEEKNTTEALVRGIANAFALRGLTIGGWQANTTSNVLKGSGLSSSAAVEILCGTIFNHLYNKDQLSPVDLAIIGKYSENTYFGKPSGLMDQMACAYGGIIGIDFKDEANPKITPVSYSFAEHGYHLVIVDTGGNHADLTPEYASVPKEMRMVASVFGKTNLRDVGEQAFIEKLPELRKTLDNDRCLLRAIHFFQENKRVDTMLDCLKEHDMNGYLNSVRESGESSFCFLQNLYPSFYPQEQGLSLAIATTKAILGDDATVRVHGGGFAGTIQAYVPNERLDSYTTQIKALFGEHSVTQIAIRSKPTCCIAE</sequence>
<gene>
    <name evidence="8" type="primary">galK_7</name>
    <name evidence="8" type="ORF">SDC9_55439</name>
</gene>
<organism evidence="8">
    <name type="scientific">bioreactor metagenome</name>
    <dbReference type="NCBI Taxonomy" id="1076179"/>
    <lineage>
        <taxon>unclassified sequences</taxon>
        <taxon>metagenomes</taxon>
        <taxon>ecological metagenomes</taxon>
    </lineage>
</organism>
<protein>
    <submittedName>
        <fullName evidence="8">Galactokinase</fullName>
        <ecNumber evidence="8">2.7.1.6</ecNumber>
    </submittedName>
</protein>
<evidence type="ECO:0000256" key="1">
    <source>
        <dbReference type="ARBA" id="ARBA00006566"/>
    </source>
</evidence>
<dbReference type="SUPFAM" id="SSF54211">
    <property type="entry name" value="Ribosomal protein S5 domain 2-like"/>
    <property type="match status" value="1"/>
</dbReference>
<dbReference type="InterPro" id="IPR019539">
    <property type="entry name" value="GalKase_N"/>
</dbReference>
<evidence type="ECO:0000259" key="7">
    <source>
        <dbReference type="Pfam" id="PF10509"/>
    </source>
</evidence>
<dbReference type="GO" id="GO:0005829">
    <property type="term" value="C:cytosol"/>
    <property type="evidence" value="ECO:0007669"/>
    <property type="project" value="TreeGrafter"/>
</dbReference>
<dbReference type="PIRSF" id="PIRSF000530">
    <property type="entry name" value="Galactokinase"/>
    <property type="match status" value="1"/>
</dbReference>
<dbReference type="InterPro" id="IPR014721">
    <property type="entry name" value="Ribsml_uS5_D2-typ_fold_subgr"/>
</dbReference>
<accession>A0A644X493</accession>
<dbReference type="GO" id="GO:0004335">
    <property type="term" value="F:galactokinase activity"/>
    <property type="evidence" value="ECO:0007669"/>
    <property type="project" value="UniProtKB-EC"/>
</dbReference>